<dbReference type="GO" id="GO:0003700">
    <property type="term" value="F:DNA-binding transcription factor activity"/>
    <property type="evidence" value="ECO:0007669"/>
    <property type="project" value="TreeGrafter"/>
</dbReference>
<evidence type="ECO:0000259" key="5">
    <source>
        <dbReference type="PROSITE" id="PS50977"/>
    </source>
</evidence>
<dbReference type="PROSITE" id="PS50977">
    <property type="entry name" value="HTH_TETR_2"/>
    <property type="match status" value="1"/>
</dbReference>
<accession>A0A158J9K3</accession>
<keyword evidence="3" id="KW-0804">Transcription</keyword>
<dbReference type="PANTHER" id="PTHR30055:SF234">
    <property type="entry name" value="HTH-TYPE TRANSCRIPTIONAL REGULATOR BETI"/>
    <property type="match status" value="1"/>
</dbReference>
<sequence>MENLTIALSGVAETAKKGMVRGNRETRIPEILEAAINVFASAGNSGFTQRAVAAAANIRLATLQHYFGSRDVLLKATIEALAQRYLRRFNELGEDTRLTPEARLHAVLDETFNALNRSSNLLSPFALECWCLAEHHPAMREVMEDVSVKYQTLFSSLVSQINPDLPTQECRIRGALIYSHWQGLIVFLRRSGSHAPDLPAFRKATGVLWNALGKTTS</sequence>
<evidence type="ECO:0000256" key="2">
    <source>
        <dbReference type="ARBA" id="ARBA00023125"/>
    </source>
</evidence>
<feature type="DNA-binding region" description="H-T-H motif" evidence="4">
    <location>
        <begin position="48"/>
        <end position="67"/>
    </location>
</feature>
<dbReference type="OrthoDB" id="8586619at2"/>
<dbReference type="PRINTS" id="PR00455">
    <property type="entry name" value="HTHTETR"/>
</dbReference>
<evidence type="ECO:0000313" key="7">
    <source>
        <dbReference type="Proteomes" id="UP000055019"/>
    </source>
</evidence>
<dbReference type="GO" id="GO:0000976">
    <property type="term" value="F:transcription cis-regulatory region binding"/>
    <property type="evidence" value="ECO:0007669"/>
    <property type="project" value="TreeGrafter"/>
</dbReference>
<dbReference type="RefSeq" id="WP_061148088.1">
    <property type="nucleotide sequence ID" value="NZ_FCOM02000014.1"/>
</dbReference>
<dbReference type="Pfam" id="PF00440">
    <property type="entry name" value="TetR_N"/>
    <property type="match status" value="1"/>
</dbReference>
<gene>
    <name evidence="6" type="ORF">AWB74_03605</name>
</gene>
<evidence type="ECO:0000313" key="6">
    <source>
        <dbReference type="EMBL" id="SAL65526.1"/>
    </source>
</evidence>
<dbReference type="InterPro" id="IPR009057">
    <property type="entry name" value="Homeodomain-like_sf"/>
</dbReference>
<comment type="caution">
    <text evidence="6">The sequence shown here is derived from an EMBL/GenBank/DDBJ whole genome shotgun (WGS) entry which is preliminary data.</text>
</comment>
<dbReference type="InterPro" id="IPR050109">
    <property type="entry name" value="HTH-type_TetR-like_transc_reg"/>
</dbReference>
<dbReference type="Gene3D" id="1.10.357.10">
    <property type="entry name" value="Tetracycline Repressor, domain 2"/>
    <property type="match status" value="1"/>
</dbReference>
<evidence type="ECO:0000256" key="3">
    <source>
        <dbReference type="ARBA" id="ARBA00023163"/>
    </source>
</evidence>
<dbReference type="AlphaFoldDB" id="A0A158J9K3"/>
<feature type="domain" description="HTH tetR-type" evidence="5">
    <location>
        <begin position="25"/>
        <end position="85"/>
    </location>
</feature>
<dbReference type="PANTHER" id="PTHR30055">
    <property type="entry name" value="HTH-TYPE TRANSCRIPTIONAL REGULATOR RUTR"/>
    <property type="match status" value="1"/>
</dbReference>
<protein>
    <submittedName>
        <fullName evidence="6">TetR family transcriptional regulator</fullName>
    </submittedName>
</protein>
<dbReference type="EMBL" id="FCOM02000014">
    <property type="protein sequence ID" value="SAL65526.1"/>
    <property type="molecule type" value="Genomic_DNA"/>
</dbReference>
<evidence type="ECO:0000256" key="1">
    <source>
        <dbReference type="ARBA" id="ARBA00023015"/>
    </source>
</evidence>
<dbReference type="Proteomes" id="UP000055019">
    <property type="component" value="Unassembled WGS sequence"/>
</dbReference>
<keyword evidence="7" id="KW-1185">Reference proteome</keyword>
<dbReference type="SUPFAM" id="SSF46689">
    <property type="entry name" value="Homeodomain-like"/>
    <property type="match status" value="1"/>
</dbReference>
<name>A0A158J9K3_9BURK</name>
<reference evidence="6" key="1">
    <citation type="submission" date="2016-01" db="EMBL/GenBank/DDBJ databases">
        <authorList>
            <person name="Peeters C."/>
        </authorList>
    </citation>
    <scope>NUCLEOTIDE SEQUENCE [LARGE SCALE GENOMIC DNA]</scope>
    <source>
        <strain evidence="6">LMG 29317</strain>
    </source>
</reference>
<keyword evidence="1" id="KW-0805">Transcription regulation</keyword>
<organism evidence="6 7">
    <name type="scientific">Caballeronia arvi</name>
    <dbReference type="NCBI Taxonomy" id="1777135"/>
    <lineage>
        <taxon>Bacteria</taxon>
        <taxon>Pseudomonadati</taxon>
        <taxon>Pseudomonadota</taxon>
        <taxon>Betaproteobacteria</taxon>
        <taxon>Burkholderiales</taxon>
        <taxon>Burkholderiaceae</taxon>
        <taxon>Caballeronia</taxon>
    </lineage>
</organism>
<keyword evidence="2 4" id="KW-0238">DNA-binding</keyword>
<proteinExistence type="predicted"/>
<evidence type="ECO:0000256" key="4">
    <source>
        <dbReference type="PROSITE-ProRule" id="PRU00335"/>
    </source>
</evidence>
<dbReference type="InterPro" id="IPR001647">
    <property type="entry name" value="HTH_TetR"/>
</dbReference>